<feature type="compositionally biased region" description="Basic and acidic residues" evidence="3">
    <location>
        <begin position="30"/>
        <end position="40"/>
    </location>
</feature>
<dbReference type="GO" id="GO:0016788">
    <property type="term" value="F:hydrolase activity, acting on ester bonds"/>
    <property type="evidence" value="ECO:0007669"/>
    <property type="project" value="InterPro"/>
</dbReference>
<feature type="region of interest" description="Disordered" evidence="3">
    <location>
        <begin position="1"/>
        <end position="91"/>
    </location>
</feature>
<dbReference type="InterPro" id="IPR032466">
    <property type="entry name" value="Metal_Hydrolase"/>
</dbReference>
<feature type="compositionally biased region" description="Polar residues" evidence="3">
    <location>
        <begin position="46"/>
        <end position="55"/>
    </location>
</feature>
<dbReference type="AlphaFoldDB" id="A0A7M4F176"/>
<evidence type="ECO:0000313" key="5">
    <source>
        <dbReference type="Proteomes" id="UP000594220"/>
    </source>
</evidence>
<dbReference type="InterPro" id="IPR001130">
    <property type="entry name" value="TatD-like"/>
</dbReference>
<dbReference type="PANTHER" id="PTHR46363">
    <property type="entry name" value="DEOXYRIBONUCLEASE TATDN2-RELATED"/>
    <property type="match status" value="1"/>
</dbReference>
<dbReference type="PROSITE" id="PS01090">
    <property type="entry name" value="TATD_2"/>
    <property type="match status" value="1"/>
</dbReference>
<dbReference type="Proteomes" id="UP000594220">
    <property type="component" value="Unplaced"/>
</dbReference>
<name>A0A7M4F176_CROPO</name>
<feature type="region of interest" description="Disordered" evidence="3">
    <location>
        <begin position="110"/>
        <end position="145"/>
    </location>
</feature>
<dbReference type="Gene3D" id="3.20.20.140">
    <property type="entry name" value="Metal-dependent hydrolases"/>
    <property type="match status" value="1"/>
</dbReference>
<dbReference type="GeneTree" id="ENSGT00940000155616"/>
<dbReference type="Ensembl" id="ENSCPRT00005021216.1">
    <property type="protein sequence ID" value="ENSCPRP00005018132.1"/>
    <property type="gene ID" value="ENSCPRG00005012643.1"/>
</dbReference>
<reference evidence="4" key="2">
    <citation type="submission" date="2025-09" db="UniProtKB">
        <authorList>
            <consortium name="Ensembl"/>
        </authorList>
    </citation>
    <scope>IDENTIFICATION</scope>
</reference>
<evidence type="ECO:0000256" key="2">
    <source>
        <dbReference type="ARBA" id="ARBA00022801"/>
    </source>
</evidence>
<organism evidence="4 5">
    <name type="scientific">Crocodylus porosus</name>
    <name type="common">Saltwater crocodile</name>
    <name type="synonym">Estuarine crocodile</name>
    <dbReference type="NCBI Taxonomy" id="8502"/>
    <lineage>
        <taxon>Eukaryota</taxon>
        <taxon>Metazoa</taxon>
        <taxon>Chordata</taxon>
        <taxon>Craniata</taxon>
        <taxon>Vertebrata</taxon>
        <taxon>Euteleostomi</taxon>
        <taxon>Archelosauria</taxon>
        <taxon>Archosauria</taxon>
        <taxon>Crocodylia</taxon>
        <taxon>Longirostres</taxon>
        <taxon>Crocodylidae</taxon>
        <taxon>Crocodylus</taxon>
    </lineage>
</organism>
<dbReference type="SUPFAM" id="SSF51556">
    <property type="entry name" value="Metallo-dependent hydrolases"/>
    <property type="match status" value="1"/>
</dbReference>
<reference evidence="4" key="1">
    <citation type="submission" date="2025-08" db="UniProtKB">
        <authorList>
            <consortium name="Ensembl"/>
        </authorList>
    </citation>
    <scope>IDENTIFICATION</scope>
</reference>
<evidence type="ECO:0000256" key="3">
    <source>
        <dbReference type="SAM" id="MobiDB-lite"/>
    </source>
</evidence>
<comment type="similarity">
    <text evidence="1">Belongs to the metallo-dependent hydrolases superfamily. TatD-type hydrolase family.</text>
</comment>
<dbReference type="Pfam" id="PF01026">
    <property type="entry name" value="TatD_DNase"/>
    <property type="match status" value="1"/>
</dbReference>
<feature type="compositionally biased region" description="Basic and acidic residues" evidence="3">
    <location>
        <begin position="122"/>
        <end position="133"/>
    </location>
</feature>
<protein>
    <submittedName>
        <fullName evidence="4">TatD DNase domain containing 2</fullName>
    </submittedName>
</protein>
<gene>
    <name evidence="4" type="primary">TATDN2</name>
</gene>
<accession>A0A7M4F176</accession>
<keyword evidence="2" id="KW-0378">Hydrolase</keyword>
<keyword evidence="5" id="KW-1185">Reference proteome</keyword>
<evidence type="ECO:0000256" key="1">
    <source>
        <dbReference type="ARBA" id="ARBA00009275"/>
    </source>
</evidence>
<sequence length="639" mass="71616">PSLEQAGVPQTRQGTGSGEPPARGVRERRRNVDPRSRSAAREGTNIVFSFITQIENKSKDDADCNLAPRTESKGASEEEESVSHRKKRMRDQGSTVIYLKALQGVFGQLINQQPRRAAPPSDEVKTESPDHGKKPCQLGGNSRSFCTAPRVEEDQRLPLDLDGQKTATDESSCARSVVILSDPRKEPVTFKRTVIAEPPSKLVFVDESSSSSEDGLEVRVHMLKKDPSVGSDWSDVEDVESLARFSQEDSLPQLNSPKILETSRTLSDDLTYPTNVNSCMLGDSVGRWTSSPKAPECCSFSSPSQDTSCLTGSGTNSLCDISVELATNASFNVSEDVESPVEGGHWRSRSYDSSVVCRERMPDKLPKYLEEGFVDTHCHLDMLYSKLSFKGTFAKFRGIYHSSFPKEFQGCITDFCDPRTLRDSLWEDLLKEDMVWGAFGCHPHFARYYTEFHERSLLQAMRHPKAIAFGEMGLDYSYKCSTDVSTQHKVFQRQLQLAVSLRKPLVIHCREADDDLLKIMKKFVPSDYKIHRHCFTGSYNVLEPLLKHFPNLSVGFTALLTYSSAAEARETVRKIPLNRIIVETDAPYFLPRQVPKSMCQYSHPGLALHTVREITHLKGLPLSLTLANLRQNTKSLYDV</sequence>
<dbReference type="PROSITE" id="PS01137">
    <property type="entry name" value="TATD_1"/>
    <property type="match status" value="1"/>
</dbReference>
<evidence type="ECO:0000313" key="4">
    <source>
        <dbReference type="Ensembl" id="ENSCPRP00005018132.1"/>
    </source>
</evidence>
<dbReference type="OMA" id="MNSECAA"/>
<dbReference type="InterPro" id="IPR018228">
    <property type="entry name" value="DNase_TatD-rel_CS"/>
</dbReference>
<dbReference type="CDD" id="cd01310">
    <property type="entry name" value="TatD_DNAse"/>
    <property type="match status" value="1"/>
</dbReference>
<dbReference type="FunFam" id="3.20.20.140:FF:000027">
    <property type="entry name" value="putative deoxyribonuclease TATDN2"/>
    <property type="match status" value="1"/>
</dbReference>
<dbReference type="PROSITE" id="PS01091">
    <property type="entry name" value="TATD_3"/>
    <property type="match status" value="1"/>
</dbReference>
<dbReference type="PANTHER" id="PTHR46363:SF1">
    <property type="entry name" value="DEOXYRIBONUCLEASE TATDN2-RELATED"/>
    <property type="match status" value="1"/>
</dbReference>
<proteinExistence type="inferred from homology"/>